<organism evidence="3 4">
    <name type="scientific">Bacillus cereus</name>
    <dbReference type="NCBI Taxonomy" id="1396"/>
    <lineage>
        <taxon>Bacteria</taxon>
        <taxon>Bacillati</taxon>
        <taxon>Bacillota</taxon>
        <taxon>Bacilli</taxon>
        <taxon>Bacillales</taxon>
        <taxon>Bacillaceae</taxon>
        <taxon>Bacillus</taxon>
        <taxon>Bacillus cereus group</taxon>
    </lineage>
</organism>
<dbReference type="GO" id="GO:0009295">
    <property type="term" value="C:nucleoid"/>
    <property type="evidence" value="ECO:0007669"/>
    <property type="project" value="TreeGrafter"/>
</dbReference>
<dbReference type="PROSITE" id="PS50935">
    <property type="entry name" value="SSB"/>
    <property type="match status" value="2"/>
</dbReference>
<protein>
    <recommendedName>
        <fullName evidence="5">Single-stranded DNA-binding protein</fullName>
    </recommendedName>
</protein>
<evidence type="ECO:0000313" key="4">
    <source>
        <dbReference type="Proteomes" id="UP000076482"/>
    </source>
</evidence>
<dbReference type="Pfam" id="PF00436">
    <property type="entry name" value="SSB"/>
    <property type="match status" value="1"/>
</dbReference>
<comment type="caution">
    <text evidence="3">The sequence shown here is derived from an EMBL/GenBank/DDBJ whole genome shotgun (WGS) entry which is preliminary data.</text>
</comment>
<dbReference type="InterPro" id="IPR012340">
    <property type="entry name" value="NA-bd_OB-fold"/>
</dbReference>
<dbReference type="InterPro" id="IPR011344">
    <property type="entry name" value="ssDNA-bd"/>
</dbReference>
<dbReference type="SUPFAM" id="SSF50249">
    <property type="entry name" value="Nucleic acid-binding proteins"/>
    <property type="match status" value="2"/>
</dbReference>
<dbReference type="EMBL" id="LJKE01000015">
    <property type="protein sequence ID" value="KZD72126.1"/>
    <property type="molecule type" value="Genomic_DNA"/>
</dbReference>
<dbReference type="GO" id="GO:0003697">
    <property type="term" value="F:single-stranded DNA binding"/>
    <property type="evidence" value="ECO:0007669"/>
    <property type="project" value="InterPro"/>
</dbReference>
<dbReference type="GO" id="GO:0006260">
    <property type="term" value="P:DNA replication"/>
    <property type="evidence" value="ECO:0007669"/>
    <property type="project" value="InterPro"/>
</dbReference>
<dbReference type="AlphaFoldDB" id="A0A164QSN0"/>
<name>A0A164QSN0_BACCE</name>
<dbReference type="PANTHER" id="PTHR10302:SF27">
    <property type="entry name" value="SINGLE-STRANDED DNA-BINDING PROTEIN"/>
    <property type="match status" value="1"/>
</dbReference>
<reference evidence="3 4" key="1">
    <citation type="submission" date="2015-09" db="EMBL/GenBank/DDBJ databases">
        <title>Bacillus cereus food isolates.</title>
        <authorList>
            <person name="Boekhorst J."/>
        </authorList>
    </citation>
    <scope>NUCLEOTIDE SEQUENCE [LARGE SCALE GENOMIC DNA]</scope>
    <source>
        <strain evidence="3 4">B4088</strain>
    </source>
</reference>
<dbReference type="Gene3D" id="2.40.50.140">
    <property type="entry name" value="Nucleic acid-binding proteins"/>
    <property type="match status" value="2"/>
</dbReference>
<sequence>MMAHNIDRNYVVVSGTVGELPEVCTYLPRPLVSFDLQCFRKKKASEDEAKSDTFRIVMFDCEDLIDDVKEGDRILVKGELQTRNYMRPFTVTEEYVINAVRNYYEVFDEIPSQKPVEGRKRAPISFKKLFEQDFIPRLPQDSMFNEEDIKEKTEDRYYIYTVDENGDVYKEIEQVAYEILTSKYELLEEPTPTKGDVNFVELLGTPIPPYNFTFRGEENPVPFLSFKVKTKSRFFKEEDRFFYTPIICWSQLAESNSELIEENKLVHIKGRLQTRTFEREIRVKWITEFGNIKKAKKPIEHIVREVSASKIDYPVIEDFSNKTKKKKHTPKN</sequence>
<proteinExistence type="predicted"/>
<dbReference type="Proteomes" id="UP000076482">
    <property type="component" value="Unassembled WGS sequence"/>
</dbReference>
<dbReference type="InterPro" id="IPR000424">
    <property type="entry name" value="Primosome_PriB/ssb"/>
</dbReference>
<gene>
    <name evidence="3" type="ORF">B4088_0587</name>
</gene>
<evidence type="ECO:0000256" key="2">
    <source>
        <dbReference type="PROSITE-ProRule" id="PRU00252"/>
    </source>
</evidence>
<evidence type="ECO:0000256" key="1">
    <source>
        <dbReference type="ARBA" id="ARBA00023125"/>
    </source>
</evidence>
<keyword evidence="1 2" id="KW-0238">DNA-binding</keyword>
<dbReference type="PANTHER" id="PTHR10302">
    <property type="entry name" value="SINGLE-STRANDED DNA-BINDING PROTEIN"/>
    <property type="match status" value="1"/>
</dbReference>
<accession>A0A164QSN0</accession>
<dbReference type="RefSeq" id="WP_080467468.1">
    <property type="nucleotide sequence ID" value="NZ_LJKE01000015.1"/>
</dbReference>
<dbReference type="PATRIC" id="fig|1396.535.peg.4339"/>
<evidence type="ECO:0008006" key="5">
    <source>
        <dbReference type="Google" id="ProtNLM"/>
    </source>
</evidence>
<evidence type="ECO:0000313" key="3">
    <source>
        <dbReference type="EMBL" id="KZD72126.1"/>
    </source>
</evidence>